<proteinExistence type="predicted"/>
<organism evidence="2 3">
    <name type="scientific">Bifidobacterium gallicum DSM 20093 = LMG 11596</name>
    <dbReference type="NCBI Taxonomy" id="561180"/>
    <lineage>
        <taxon>Bacteria</taxon>
        <taxon>Bacillati</taxon>
        <taxon>Actinomycetota</taxon>
        <taxon>Actinomycetes</taxon>
        <taxon>Bifidobacteriales</taxon>
        <taxon>Bifidobacteriaceae</taxon>
        <taxon>Bifidobacterium</taxon>
    </lineage>
</organism>
<evidence type="ECO:0000313" key="2">
    <source>
        <dbReference type="EMBL" id="KFI59396.1"/>
    </source>
</evidence>
<dbReference type="RefSeq" id="WP_052295123.1">
    <property type="nucleotide sequence ID" value="NZ_ABXB03000003.1"/>
</dbReference>
<accession>A0A087AKU6</accession>
<comment type="caution">
    <text evidence="2">The sequence shown here is derived from an EMBL/GenBank/DDBJ whole genome shotgun (WGS) entry which is preliminary data.</text>
</comment>
<protein>
    <submittedName>
        <fullName evidence="2">Uncharacterized protein</fullName>
    </submittedName>
</protein>
<dbReference type="Proteomes" id="UP000029074">
    <property type="component" value="Unassembled WGS sequence"/>
</dbReference>
<keyword evidence="3" id="KW-1185">Reference proteome</keyword>
<dbReference type="OrthoDB" id="3239634at2"/>
<sequence>MTTQFTQHAQRRHTVAGRHTSGPGTNQSMTRPPRTRKPPTHRRPKRGTSMLQGRDLPGRLSKDMLLDSGVLHAVNEHYAYLTAFSDSLYGRANILSDVMPQTAIACMTTAAWVWCGGVFPTSFDVVSTSHFRKFMMNRPVRTYARHIEPGHIQRIGELQLTSPPRTACDLALLPAHMLFEDGWDAIVHKLMGDYGVTVDECAALLAERRFPPQAKQARQAYQFFGLPVPEYLLEADEEPEPLLP</sequence>
<dbReference type="EMBL" id="JGYW01000003">
    <property type="protein sequence ID" value="KFI59396.1"/>
    <property type="molecule type" value="Genomic_DNA"/>
</dbReference>
<dbReference type="AlphaFoldDB" id="A0A087AKU6"/>
<feature type="compositionally biased region" description="Basic residues" evidence="1">
    <location>
        <begin position="33"/>
        <end position="46"/>
    </location>
</feature>
<evidence type="ECO:0000256" key="1">
    <source>
        <dbReference type="SAM" id="MobiDB-lite"/>
    </source>
</evidence>
<feature type="region of interest" description="Disordered" evidence="1">
    <location>
        <begin position="1"/>
        <end position="56"/>
    </location>
</feature>
<name>A0A087AKU6_9BIFI</name>
<reference evidence="2 3" key="1">
    <citation type="submission" date="2014-03" db="EMBL/GenBank/DDBJ databases">
        <title>Genomics of Bifidobacteria.</title>
        <authorList>
            <person name="Ventura M."/>
            <person name="Milani C."/>
            <person name="Lugli G.A."/>
        </authorList>
    </citation>
    <scope>NUCLEOTIDE SEQUENCE [LARGE SCALE GENOMIC DNA]</scope>
    <source>
        <strain evidence="2 3">LMG 11596</strain>
    </source>
</reference>
<evidence type="ECO:0000313" key="3">
    <source>
        <dbReference type="Proteomes" id="UP000029074"/>
    </source>
</evidence>
<gene>
    <name evidence="2" type="ORF">BGLCM_0507</name>
</gene>